<dbReference type="SMART" id="SM00342">
    <property type="entry name" value="HTH_ARAC"/>
    <property type="match status" value="1"/>
</dbReference>
<proteinExistence type="predicted"/>
<dbReference type="InterPro" id="IPR018060">
    <property type="entry name" value="HTH_AraC"/>
</dbReference>
<dbReference type="PANTHER" id="PTHR46796:SF15">
    <property type="entry name" value="BLL1074 PROTEIN"/>
    <property type="match status" value="1"/>
</dbReference>
<keyword evidence="2" id="KW-0238">DNA-binding</keyword>
<dbReference type="Proteomes" id="UP001595740">
    <property type="component" value="Unassembled WGS sequence"/>
</dbReference>
<comment type="caution">
    <text evidence="5">The sequence shown here is derived from an EMBL/GenBank/DDBJ whole genome shotgun (WGS) entry which is preliminary data.</text>
</comment>
<dbReference type="Pfam" id="PF12833">
    <property type="entry name" value="HTH_18"/>
    <property type="match status" value="1"/>
</dbReference>
<dbReference type="PANTHER" id="PTHR46796">
    <property type="entry name" value="HTH-TYPE TRANSCRIPTIONAL ACTIVATOR RHAS-RELATED"/>
    <property type="match status" value="1"/>
</dbReference>
<dbReference type="SUPFAM" id="SSF46689">
    <property type="entry name" value="Homeodomain-like"/>
    <property type="match status" value="1"/>
</dbReference>
<dbReference type="InterPro" id="IPR050204">
    <property type="entry name" value="AraC_XylS_family_regulators"/>
</dbReference>
<evidence type="ECO:0000259" key="4">
    <source>
        <dbReference type="PROSITE" id="PS01124"/>
    </source>
</evidence>
<dbReference type="Gene3D" id="1.10.10.60">
    <property type="entry name" value="Homeodomain-like"/>
    <property type="match status" value="1"/>
</dbReference>
<organism evidence="5 6">
    <name type="scientific">Lysobacter cavernae</name>
    <dbReference type="NCBI Taxonomy" id="1685901"/>
    <lineage>
        <taxon>Bacteria</taxon>
        <taxon>Pseudomonadati</taxon>
        <taxon>Pseudomonadota</taxon>
        <taxon>Gammaproteobacteria</taxon>
        <taxon>Lysobacterales</taxon>
        <taxon>Lysobacteraceae</taxon>
        <taxon>Lysobacter</taxon>
    </lineage>
</organism>
<evidence type="ECO:0000256" key="2">
    <source>
        <dbReference type="ARBA" id="ARBA00023125"/>
    </source>
</evidence>
<keyword evidence="1" id="KW-0805">Transcription regulation</keyword>
<dbReference type="PROSITE" id="PS01124">
    <property type="entry name" value="HTH_ARAC_FAMILY_2"/>
    <property type="match status" value="1"/>
</dbReference>
<accession>A0ABV7RRI3</accession>
<evidence type="ECO:0000313" key="5">
    <source>
        <dbReference type="EMBL" id="MFC3550565.1"/>
    </source>
</evidence>
<dbReference type="InterPro" id="IPR011051">
    <property type="entry name" value="RmlC_Cupin_sf"/>
</dbReference>
<sequence length="239" mass="26078">MPDPSGYEACGYETRHDAGDALHMHRHGQAYAALVLEGHYIETSVDGPIECAPGTLLLHPRYHAHGNRFGRHGARVVNLLLPDDIASTALRALQVPQLAEAAAVFRHGAHDLRALIDASQAAPIATLQDWQSAFLDELQHGDAPIQRIARHAGVSSEHASRTFLRSHGMSPQVLRRELRCRQALSLLAGSESLVDIAARSGFADQSHLTRTVRAATGLPPSRLRRQINCVQDRDVAAMR</sequence>
<dbReference type="SUPFAM" id="SSF51182">
    <property type="entry name" value="RmlC-like cupins"/>
    <property type="match status" value="1"/>
</dbReference>
<reference evidence="6" key="1">
    <citation type="journal article" date="2019" name="Int. J. Syst. Evol. Microbiol.">
        <title>The Global Catalogue of Microorganisms (GCM) 10K type strain sequencing project: providing services to taxonomists for standard genome sequencing and annotation.</title>
        <authorList>
            <consortium name="The Broad Institute Genomics Platform"/>
            <consortium name="The Broad Institute Genome Sequencing Center for Infectious Disease"/>
            <person name="Wu L."/>
            <person name="Ma J."/>
        </authorList>
    </citation>
    <scope>NUCLEOTIDE SEQUENCE [LARGE SCALE GENOMIC DNA]</scope>
    <source>
        <strain evidence="6">KCTC 42875</strain>
    </source>
</reference>
<gene>
    <name evidence="5" type="ORF">ACFOLC_05995</name>
</gene>
<keyword evidence="6" id="KW-1185">Reference proteome</keyword>
<feature type="domain" description="HTH araC/xylS-type" evidence="4">
    <location>
        <begin position="128"/>
        <end position="226"/>
    </location>
</feature>
<keyword evidence="3" id="KW-0804">Transcription</keyword>
<dbReference type="InterPro" id="IPR009057">
    <property type="entry name" value="Homeodomain-like_sf"/>
</dbReference>
<evidence type="ECO:0000256" key="1">
    <source>
        <dbReference type="ARBA" id="ARBA00023015"/>
    </source>
</evidence>
<evidence type="ECO:0000256" key="3">
    <source>
        <dbReference type="ARBA" id="ARBA00023163"/>
    </source>
</evidence>
<name>A0ABV7RRI3_9GAMM</name>
<dbReference type="EMBL" id="JBHRXK010000002">
    <property type="protein sequence ID" value="MFC3550565.1"/>
    <property type="molecule type" value="Genomic_DNA"/>
</dbReference>
<dbReference type="RefSeq" id="WP_386758316.1">
    <property type="nucleotide sequence ID" value="NZ_JBHRXK010000002.1"/>
</dbReference>
<protein>
    <submittedName>
        <fullName evidence="5">Helix-turn-helix domain-containing protein</fullName>
    </submittedName>
</protein>
<evidence type="ECO:0000313" key="6">
    <source>
        <dbReference type="Proteomes" id="UP001595740"/>
    </source>
</evidence>